<name>A0A926QQ13_9ACTN</name>
<dbReference type="Gene3D" id="3.30.559.30">
    <property type="entry name" value="Nonribosomal peptide synthetase, condensation domain"/>
    <property type="match status" value="1"/>
</dbReference>
<proteinExistence type="predicted"/>
<accession>A0A926QQ13</accession>
<dbReference type="PANTHER" id="PTHR45527">
    <property type="entry name" value="NONRIBOSOMAL PEPTIDE SYNTHETASE"/>
    <property type="match status" value="1"/>
</dbReference>
<sequence>RVREAARSLGTSAATVFHLAWARVLAAVSGRDDVVFGTVLFGRMNAGAGADRVQGPFINTLPVRLRIGSTPVTEALSGLRDQLAELLVHEHAPLALAQAASGVPGGSPLFT</sequence>
<dbReference type="SUPFAM" id="SSF52777">
    <property type="entry name" value="CoA-dependent acyltransferases"/>
    <property type="match status" value="1"/>
</dbReference>
<comment type="caution">
    <text evidence="2">The sequence shown here is derived from an EMBL/GenBank/DDBJ whole genome shotgun (WGS) entry which is preliminary data.</text>
</comment>
<evidence type="ECO:0000313" key="3">
    <source>
        <dbReference type="Proteomes" id="UP000621210"/>
    </source>
</evidence>
<dbReference type="GO" id="GO:0003824">
    <property type="term" value="F:catalytic activity"/>
    <property type="evidence" value="ECO:0007669"/>
    <property type="project" value="InterPro"/>
</dbReference>
<evidence type="ECO:0000259" key="1">
    <source>
        <dbReference type="Pfam" id="PF00668"/>
    </source>
</evidence>
<dbReference type="RefSeq" id="WP_188179604.1">
    <property type="nucleotide sequence ID" value="NZ_JACVQF010000161.1"/>
</dbReference>
<dbReference type="GO" id="GO:0031177">
    <property type="term" value="F:phosphopantetheine binding"/>
    <property type="evidence" value="ECO:0007669"/>
    <property type="project" value="TreeGrafter"/>
</dbReference>
<dbReference type="AlphaFoldDB" id="A0A926QQ13"/>
<dbReference type="PANTHER" id="PTHR45527:SF1">
    <property type="entry name" value="FATTY ACID SYNTHASE"/>
    <property type="match status" value="1"/>
</dbReference>
<gene>
    <name evidence="2" type="ORF">H0H10_05090</name>
</gene>
<protein>
    <recommendedName>
        <fullName evidence="1">Condensation domain-containing protein</fullName>
    </recommendedName>
</protein>
<dbReference type="Pfam" id="PF00668">
    <property type="entry name" value="Condensation"/>
    <property type="match status" value="1"/>
</dbReference>
<dbReference type="GO" id="GO:0043041">
    <property type="term" value="P:amino acid activation for nonribosomal peptide biosynthetic process"/>
    <property type="evidence" value="ECO:0007669"/>
    <property type="project" value="TreeGrafter"/>
</dbReference>
<feature type="domain" description="Condensation" evidence="1">
    <location>
        <begin position="2"/>
        <end position="110"/>
    </location>
</feature>
<evidence type="ECO:0000313" key="2">
    <source>
        <dbReference type="EMBL" id="MBD0418552.1"/>
    </source>
</evidence>
<reference evidence="2" key="2">
    <citation type="submission" date="2020-09" db="EMBL/GenBank/DDBJ databases">
        <authorList>
            <person name="Luo X."/>
        </authorList>
    </citation>
    <scope>NUCLEOTIDE SEQUENCE</scope>
    <source>
        <strain evidence="2">TRM S81-3</strain>
    </source>
</reference>
<dbReference type="GO" id="GO:0044550">
    <property type="term" value="P:secondary metabolite biosynthetic process"/>
    <property type="evidence" value="ECO:0007669"/>
    <property type="project" value="TreeGrafter"/>
</dbReference>
<dbReference type="InterPro" id="IPR001242">
    <property type="entry name" value="Condensation_dom"/>
</dbReference>
<feature type="non-terminal residue" evidence="2">
    <location>
        <position position="1"/>
    </location>
</feature>
<organism evidence="2 3">
    <name type="scientific">Streptomyces griseicoloratus</name>
    <dbReference type="NCBI Taxonomy" id="2752516"/>
    <lineage>
        <taxon>Bacteria</taxon>
        <taxon>Bacillati</taxon>
        <taxon>Actinomycetota</taxon>
        <taxon>Actinomycetes</taxon>
        <taxon>Kitasatosporales</taxon>
        <taxon>Streptomycetaceae</taxon>
        <taxon>Streptomyces</taxon>
    </lineage>
</organism>
<dbReference type="GO" id="GO:0005737">
    <property type="term" value="C:cytoplasm"/>
    <property type="evidence" value="ECO:0007669"/>
    <property type="project" value="TreeGrafter"/>
</dbReference>
<reference evidence="2" key="1">
    <citation type="submission" date="2020-09" db="EMBL/GenBank/DDBJ databases">
        <title>Streptomyces grisecoloratus sp. nov., isolated from cotton soil.</title>
        <authorList>
            <person name="Xing L."/>
        </authorList>
    </citation>
    <scope>NUCLEOTIDE SEQUENCE</scope>
    <source>
        <strain evidence="2">TRM S81-3</strain>
    </source>
</reference>
<feature type="non-terminal residue" evidence="2">
    <location>
        <position position="111"/>
    </location>
</feature>
<keyword evidence="3" id="KW-1185">Reference proteome</keyword>
<dbReference type="EMBL" id="JACVQF010000161">
    <property type="protein sequence ID" value="MBD0418552.1"/>
    <property type="molecule type" value="Genomic_DNA"/>
</dbReference>
<dbReference type="Proteomes" id="UP000621210">
    <property type="component" value="Unassembled WGS sequence"/>
</dbReference>